<dbReference type="CDD" id="cd03801">
    <property type="entry name" value="GT4_PimA-like"/>
    <property type="match status" value="1"/>
</dbReference>
<dbReference type="Proteomes" id="UP000179243">
    <property type="component" value="Unassembled WGS sequence"/>
</dbReference>
<dbReference type="PANTHER" id="PTHR12526:SF630">
    <property type="entry name" value="GLYCOSYLTRANSFERASE"/>
    <property type="match status" value="1"/>
</dbReference>
<dbReference type="Pfam" id="PF00534">
    <property type="entry name" value="Glycos_transf_1"/>
    <property type="match status" value="1"/>
</dbReference>
<evidence type="ECO:0000313" key="4">
    <source>
        <dbReference type="Proteomes" id="UP000179243"/>
    </source>
</evidence>
<dbReference type="Gene3D" id="3.40.50.2000">
    <property type="entry name" value="Glycogen Phosphorylase B"/>
    <property type="match status" value="2"/>
</dbReference>
<evidence type="ECO:0000259" key="2">
    <source>
        <dbReference type="Pfam" id="PF13439"/>
    </source>
</evidence>
<dbReference type="PANTHER" id="PTHR12526">
    <property type="entry name" value="GLYCOSYLTRANSFERASE"/>
    <property type="match status" value="1"/>
</dbReference>
<feature type="domain" description="Glycosyl transferase family 1" evidence="1">
    <location>
        <begin position="181"/>
        <end position="339"/>
    </location>
</feature>
<dbReference type="InterPro" id="IPR028098">
    <property type="entry name" value="Glyco_trans_4-like_N"/>
</dbReference>
<gene>
    <name evidence="3" type="ORF">A2519_07225</name>
</gene>
<accession>A0A1F7FID3</accession>
<comment type="caution">
    <text evidence="3">The sequence shown here is derived from an EMBL/GenBank/DDBJ whole genome shotgun (WGS) entry which is preliminary data.</text>
</comment>
<dbReference type="GO" id="GO:0016757">
    <property type="term" value="F:glycosyltransferase activity"/>
    <property type="evidence" value="ECO:0007669"/>
    <property type="project" value="InterPro"/>
</dbReference>
<name>A0A1F7FID3_UNCRA</name>
<dbReference type="Pfam" id="PF13439">
    <property type="entry name" value="Glyco_transf_4"/>
    <property type="match status" value="1"/>
</dbReference>
<organism evidence="3 4">
    <name type="scientific">Candidatus Raymondbacteria bacterium RIFOXYD12_FULL_49_13</name>
    <dbReference type="NCBI Taxonomy" id="1817890"/>
    <lineage>
        <taxon>Bacteria</taxon>
        <taxon>Raymondiibacteriota</taxon>
    </lineage>
</organism>
<sequence length="364" mass="39829">MHPILFLCSDSEIKGGGQVSLLELVKRIDRSKYLPRAIVGAHGPLFDAFVKEQVSVEAMALPRIAPFPGPGAVLALRKIVRFIRSNAIQLVHSNDSRAHAYAGLACLFTKTPTLFHYRVSYKDGLFDTLLPLLCKKIIAVSNATAARFPRWFKDKTTVIYNSVDTDRFSPGEKPVPNPYAKGNGPIIGSVGRFGAEKGFALLVRAVALLRKDFPDISLTLVGSGQPHEKAALEETIRTLSMQDQVLCIDQCAAMPDFMRALDAYALLSENEGLNRSILEAMACGRSVVATRVGGTPEIITGPSMGFMVQPGDPVSAANGLKTILEDPETRKAMEINARARIIEAFTIQEQVRRMEEEFDTLLKS</sequence>
<evidence type="ECO:0008006" key="5">
    <source>
        <dbReference type="Google" id="ProtNLM"/>
    </source>
</evidence>
<feature type="domain" description="Glycosyltransferase subfamily 4-like N-terminal" evidence="2">
    <location>
        <begin position="15"/>
        <end position="167"/>
    </location>
</feature>
<dbReference type="EMBL" id="MFYX01000030">
    <property type="protein sequence ID" value="OGK06469.1"/>
    <property type="molecule type" value="Genomic_DNA"/>
</dbReference>
<dbReference type="AlphaFoldDB" id="A0A1F7FID3"/>
<protein>
    <recommendedName>
        <fullName evidence="5">Glycosyl transferase family 1 domain-containing protein</fullName>
    </recommendedName>
</protein>
<proteinExistence type="predicted"/>
<dbReference type="SUPFAM" id="SSF53756">
    <property type="entry name" value="UDP-Glycosyltransferase/glycogen phosphorylase"/>
    <property type="match status" value="1"/>
</dbReference>
<reference evidence="3 4" key="1">
    <citation type="journal article" date="2016" name="Nat. Commun.">
        <title>Thousands of microbial genomes shed light on interconnected biogeochemical processes in an aquifer system.</title>
        <authorList>
            <person name="Anantharaman K."/>
            <person name="Brown C.T."/>
            <person name="Hug L.A."/>
            <person name="Sharon I."/>
            <person name="Castelle C.J."/>
            <person name="Probst A.J."/>
            <person name="Thomas B.C."/>
            <person name="Singh A."/>
            <person name="Wilkins M.J."/>
            <person name="Karaoz U."/>
            <person name="Brodie E.L."/>
            <person name="Williams K.H."/>
            <person name="Hubbard S.S."/>
            <person name="Banfield J.F."/>
        </authorList>
    </citation>
    <scope>NUCLEOTIDE SEQUENCE [LARGE SCALE GENOMIC DNA]</scope>
</reference>
<evidence type="ECO:0000259" key="1">
    <source>
        <dbReference type="Pfam" id="PF00534"/>
    </source>
</evidence>
<evidence type="ECO:0000313" key="3">
    <source>
        <dbReference type="EMBL" id="OGK06469.1"/>
    </source>
</evidence>
<dbReference type="InterPro" id="IPR001296">
    <property type="entry name" value="Glyco_trans_1"/>
</dbReference>